<dbReference type="AlphaFoldDB" id="A0A383CFU5"/>
<sequence length="73" mass="8404">MASLYKNGRHYYVSVSYKGTRRSISTGTSDKKNALALKSKLERNLLQDIIVGKPTVYKQYNLKDLMEKFLNSE</sequence>
<accession>A0A383CFU5</accession>
<protein>
    <submittedName>
        <fullName evidence="1">Uncharacterized protein</fullName>
    </submittedName>
</protein>
<organism evidence="1">
    <name type="scientific">marine metagenome</name>
    <dbReference type="NCBI Taxonomy" id="408172"/>
    <lineage>
        <taxon>unclassified sequences</taxon>
        <taxon>metagenomes</taxon>
        <taxon>ecological metagenomes</taxon>
    </lineage>
</organism>
<gene>
    <name evidence="1" type="ORF">METZ01_LOCUS483773</name>
</gene>
<reference evidence="1" key="1">
    <citation type="submission" date="2018-05" db="EMBL/GenBank/DDBJ databases">
        <authorList>
            <person name="Lanie J.A."/>
            <person name="Ng W.-L."/>
            <person name="Kazmierczak K.M."/>
            <person name="Andrzejewski T.M."/>
            <person name="Davidsen T.M."/>
            <person name="Wayne K.J."/>
            <person name="Tettelin H."/>
            <person name="Glass J.I."/>
            <person name="Rusch D."/>
            <person name="Podicherti R."/>
            <person name="Tsui H.-C.T."/>
            <person name="Winkler M.E."/>
        </authorList>
    </citation>
    <scope>NUCLEOTIDE SEQUENCE</scope>
</reference>
<proteinExistence type="predicted"/>
<feature type="non-terminal residue" evidence="1">
    <location>
        <position position="73"/>
    </location>
</feature>
<name>A0A383CFU5_9ZZZZ</name>
<dbReference type="EMBL" id="UINC01208397">
    <property type="protein sequence ID" value="SVE30919.1"/>
    <property type="molecule type" value="Genomic_DNA"/>
</dbReference>
<evidence type="ECO:0000313" key="1">
    <source>
        <dbReference type="EMBL" id="SVE30919.1"/>
    </source>
</evidence>